<dbReference type="InterPro" id="IPR041627">
    <property type="entry name" value="AAA_lid_6"/>
</dbReference>
<dbReference type="Pfam" id="PF00004">
    <property type="entry name" value="AAA"/>
    <property type="match status" value="1"/>
</dbReference>
<dbReference type="Proteomes" id="UP001430990">
    <property type="component" value="Plasmid pCC829_1"/>
</dbReference>
<reference evidence="6" key="1">
    <citation type="submission" date="2021-11" db="EMBL/GenBank/DDBJ databases">
        <title>Australian commercial rhizobial inoculants.</title>
        <authorList>
            <person name="Kohlmeier M.G."/>
            <person name="O'Hara G.W."/>
            <person name="Colombi E."/>
            <person name="Ramsay J.P."/>
            <person name="Terpolilli J."/>
        </authorList>
    </citation>
    <scope>NUCLEOTIDE SEQUENCE</scope>
    <source>
        <strain evidence="6">CC829</strain>
        <plasmid evidence="6">pCC829_1</plasmid>
    </source>
</reference>
<feature type="region of interest" description="Disordered" evidence="4">
    <location>
        <begin position="1"/>
        <end position="78"/>
    </location>
</feature>
<keyword evidence="2" id="KW-0547">Nucleotide-binding</keyword>
<feature type="compositionally biased region" description="Pro residues" evidence="4">
    <location>
        <begin position="1"/>
        <end position="11"/>
    </location>
</feature>
<dbReference type="Gene3D" id="3.40.50.300">
    <property type="entry name" value="P-loop containing nucleotide triphosphate hydrolases"/>
    <property type="match status" value="1"/>
</dbReference>
<dbReference type="PRINTS" id="PR00819">
    <property type="entry name" value="CBXCFQXSUPER"/>
</dbReference>
<proteinExistence type="inferred from homology"/>
<keyword evidence="3" id="KW-0067">ATP-binding</keyword>
<evidence type="ECO:0000313" key="7">
    <source>
        <dbReference type="Proteomes" id="UP001430990"/>
    </source>
</evidence>
<evidence type="ECO:0000259" key="5">
    <source>
        <dbReference type="SMART" id="SM00382"/>
    </source>
</evidence>
<dbReference type="CDD" id="cd19481">
    <property type="entry name" value="RecA-like_protease"/>
    <property type="match status" value="1"/>
</dbReference>
<dbReference type="PANTHER" id="PTHR43392:SF2">
    <property type="entry name" value="AAA-TYPE ATPASE FAMILY PROTEIN _ ANKYRIN REPEAT FAMILY PROTEIN"/>
    <property type="match status" value="1"/>
</dbReference>
<dbReference type="RefSeq" id="WP_231145752.1">
    <property type="nucleotide sequence ID" value="NZ_CP088101.1"/>
</dbReference>
<gene>
    <name evidence="6" type="ORF">BjapCC829_46655</name>
</gene>
<accession>A0ABY3R1R3</accession>
<keyword evidence="6" id="KW-0614">Plasmid</keyword>
<dbReference type="InterPro" id="IPR027417">
    <property type="entry name" value="P-loop_NTPase"/>
</dbReference>
<evidence type="ECO:0000256" key="4">
    <source>
        <dbReference type="SAM" id="MobiDB-lite"/>
    </source>
</evidence>
<dbReference type="SMART" id="SM00382">
    <property type="entry name" value="AAA"/>
    <property type="match status" value="1"/>
</dbReference>
<feature type="compositionally biased region" description="Polar residues" evidence="4">
    <location>
        <begin position="392"/>
        <end position="406"/>
    </location>
</feature>
<dbReference type="InterPro" id="IPR050773">
    <property type="entry name" value="CbxX/CfxQ_RuBisCO_ESX"/>
</dbReference>
<evidence type="ECO:0000256" key="3">
    <source>
        <dbReference type="ARBA" id="ARBA00022840"/>
    </source>
</evidence>
<organism evidence="6 7">
    <name type="scientific">Bradyrhizobium barranii</name>
    <dbReference type="NCBI Taxonomy" id="2992140"/>
    <lineage>
        <taxon>Bacteria</taxon>
        <taxon>Pseudomonadati</taxon>
        <taxon>Pseudomonadota</taxon>
        <taxon>Alphaproteobacteria</taxon>
        <taxon>Hyphomicrobiales</taxon>
        <taxon>Nitrobacteraceae</taxon>
        <taxon>Bradyrhizobium</taxon>
    </lineage>
</organism>
<evidence type="ECO:0000256" key="1">
    <source>
        <dbReference type="ARBA" id="ARBA00010378"/>
    </source>
</evidence>
<sequence length="406" mass="44062">MPEPAASPKPFDPFSGKPDTSLPPPVINIDMALSNAKQRKESLAEAPAEAPPPEEEEAQPQEEISASPPDEEGKSSIPSRKLDALIGLENVKARVRQLIDQAVFNAARIREGLPPITTSYHLVFTGNPGTGKTTVARIVGAIYERLGLLEKGHVVEVDRSGLVGQYLGQTGPKVTAAFDKAMGGVLFIDEAYSLAARRSDGAADVFGQDAINTIVKLMEDRRSHLAVIAAGYTEEMDDFLEANPGLRSRFGTIIEFEDYSPEDLTRIFAGFCQANKVEATPEAKDKVLLLMTRLWAGKGKHFGNARETRNVFEASLANMASRVSRMDNPGGDDLKTILPEDIPEISVFRRKNGSGDGSSGSSLYDERKEVLSPTPKGAPRRKGPGVTREKTITTYNGRQRNSQRTA</sequence>
<name>A0ABY3R1R3_9BRAD</name>
<evidence type="ECO:0000256" key="2">
    <source>
        <dbReference type="ARBA" id="ARBA00022741"/>
    </source>
</evidence>
<evidence type="ECO:0000313" key="6">
    <source>
        <dbReference type="EMBL" id="UFW91895.1"/>
    </source>
</evidence>
<dbReference type="InterPro" id="IPR003959">
    <property type="entry name" value="ATPase_AAA_core"/>
</dbReference>
<dbReference type="SUPFAM" id="SSF52540">
    <property type="entry name" value="P-loop containing nucleoside triphosphate hydrolases"/>
    <property type="match status" value="1"/>
</dbReference>
<keyword evidence="7" id="KW-1185">Reference proteome</keyword>
<dbReference type="Pfam" id="PF17866">
    <property type="entry name" value="AAA_lid_6"/>
    <property type="match status" value="1"/>
</dbReference>
<geneLocation type="plasmid" evidence="6 7">
    <name>pCC829_1</name>
</geneLocation>
<dbReference type="Gene3D" id="1.10.8.60">
    <property type="match status" value="1"/>
</dbReference>
<feature type="region of interest" description="Disordered" evidence="4">
    <location>
        <begin position="348"/>
        <end position="406"/>
    </location>
</feature>
<dbReference type="EMBL" id="CP088101">
    <property type="protein sequence ID" value="UFW91895.1"/>
    <property type="molecule type" value="Genomic_DNA"/>
</dbReference>
<comment type="similarity">
    <text evidence="1">Belongs to the CbxX/CfxQ family.</text>
</comment>
<protein>
    <submittedName>
        <fullName evidence="6">AAA family ATPase</fullName>
    </submittedName>
</protein>
<dbReference type="InterPro" id="IPR000641">
    <property type="entry name" value="CbxX/CfxQ"/>
</dbReference>
<feature type="domain" description="AAA+ ATPase" evidence="5">
    <location>
        <begin position="118"/>
        <end position="260"/>
    </location>
</feature>
<dbReference type="PANTHER" id="PTHR43392">
    <property type="entry name" value="AAA-TYPE ATPASE FAMILY PROTEIN / ANKYRIN REPEAT FAMILY PROTEIN"/>
    <property type="match status" value="1"/>
</dbReference>
<dbReference type="InterPro" id="IPR003593">
    <property type="entry name" value="AAA+_ATPase"/>
</dbReference>